<name>A0A376BZD8_9FLAO</name>
<gene>
    <name evidence="1" type="ORF">NCTC11661_00597</name>
</gene>
<dbReference type="Proteomes" id="UP000255515">
    <property type="component" value="Unassembled WGS sequence"/>
</dbReference>
<dbReference type="AlphaFoldDB" id="A0A376BZD8"/>
<protein>
    <recommendedName>
        <fullName evidence="3">Lipoprotein</fullName>
    </recommendedName>
</protein>
<dbReference type="PROSITE" id="PS51257">
    <property type="entry name" value="PROKAR_LIPOPROTEIN"/>
    <property type="match status" value="1"/>
</dbReference>
<reference evidence="1 2" key="1">
    <citation type="submission" date="2018-06" db="EMBL/GenBank/DDBJ databases">
        <authorList>
            <consortium name="Pathogen Informatics"/>
            <person name="Doyle S."/>
        </authorList>
    </citation>
    <scope>NUCLEOTIDE SEQUENCE [LARGE SCALE GENOMIC DNA]</scope>
    <source>
        <strain evidence="1 2">NCTC11661</strain>
    </source>
</reference>
<accession>A0A376BZD8</accession>
<evidence type="ECO:0000313" key="2">
    <source>
        <dbReference type="Proteomes" id="UP000255515"/>
    </source>
</evidence>
<evidence type="ECO:0008006" key="3">
    <source>
        <dbReference type="Google" id="ProtNLM"/>
    </source>
</evidence>
<organism evidence="1 2">
    <name type="scientific">Bergeyella zoohelcum</name>
    <dbReference type="NCBI Taxonomy" id="1015"/>
    <lineage>
        <taxon>Bacteria</taxon>
        <taxon>Pseudomonadati</taxon>
        <taxon>Bacteroidota</taxon>
        <taxon>Flavobacteriia</taxon>
        <taxon>Flavobacteriales</taxon>
        <taxon>Weeksellaceae</taxon>
        <taxon>Bergeyella</taxon>
    </lineage>
</organism>
<evidence type="ECO:0000313" key="1">
    <source>
        <dbReference type="EMBL" id="SSZ46935.1"/>
    </source>
</evidence>
<dbReference type="RefSeq" id="WP_002686644.1">
    <property type="nucleotide sequence ID" value="NZ_UFTJ01000001.1"/>
</dbReference>
<dbReference type="EMBL" id="UFTJ01000001">
    <property type="protein sequence ID" value="SSZ46935.1"/>
    <property type="molecule type" value="Genomic_DNA"/>
</dbReference>
<sequence length="141" mass="15350">MKKIVFIFSMAFAIIGCREESTHETSTSSSSTSSTVTTTTSAKITVLKSPNNTPQKNISVLMFKSKPSITEALPTILKEVVTNDKGEAVFDLSSMVISSTGEKFYFGAFRKSGDSYVLLSTYFPEKVIKKNSVVSTVIPIN</sequence>
<proteinExistence type="predicted"/>